<organism evidence="2 3">
    <name type="scientific">Pseudonocardia broussonetiae</name>
    <dbReference type="NCBI Taxonomy" id="2736640"/>
    <lineage>
        <taxon>Bacteria</taxon>
        <taxon>Bacillati</taxon>
        <taxon>Actinomycetota</taxon>
        <taxon>Actinomycetes</taxon>
        <taxon>Pseudonocardiales</taxon>
        <taxon>Pseudonocardiaceae</taxon>
        <taxon>Pseudonocardia</taxon>
    </lineage>
</organism>
<feature type="transmembrane region" description="Helical" evidence="1">
    <location>
        <begin position="259"/>
        <end position="284"/>
    </location>
</feature>
<proteinExistence type="predicted"/>
<keyword evidence="1" id="KW-1133">Transmembrane helix</keyword>
<sequence length="611" mass="58827">MATSADGVTDRGAGPTRPALRGAAPLLGLLVTGAASPLPDGHGHLSGGEAASFLTAPLAAALGITGLLAAALVAGTALLRGADAPTRRTAIAAEAGAGYAVAVLALGWLGGGAGALASVPRTLAVVAAAVLVARARRVPTVAAGVLLAGLLAVETLLTFGPAAAGLVVSVVAGLGVLAAVACADDPVAELRRRTPLAAVALVGAAAAAAAGAVVDGLRPDAVSATSGAGVVLVTGLLLLAVTAAGWVRGRDPAHRRAAAGAAAAGSVALVSLTALLALPAPVALPDEGRPLLRTVALGGLTVPVAVVPQRPGPNLVFVGDPPGTAPTGPAPVTDVTAGGVPAAARDGAPGHWAVVDLPAGAGELVVTSGAHRAVLRLRTGADPAPADLVAGLTGPDGPECLSAVVGALVREGAEVPAACPAGALTDTDAATLRSTVRFLADRDAPSLHVVDDGSPRSTAAAAVARDAAAAHGLPLSDGVATSGAVLVVAGWETGGRRLVDEALGLSTVFGTYAAPWLATGPVLGRQTGAVTALTVDPRAEPAQRYVADLRASGVTGLASPAGLAAWGATADGGPRIFTAVQVSVMPGDHAHATDTWLPGGTFTAVTPPLPV</sequence>
<dbReference type="EMBL" id="CP053564">
    <property type="protein sequence ID" value="QJY47311.1"/>
    <property type="molecule type" value="Genomic_DNA"/>
</dbReference>
<dbReference type="Proteomes" id="UP000505377">
    <property type="component" value="Chromosome"/>
</dbReference>
<feature type="transmembrane region" description="Helical" evidence="1">
    <location>
        <begin position="195"/>
        <end position="214"/>
    </location>
</feature>
<feature type="transmembrane region" description="Helical" evidence="1">
    <location>
        <begin position="163"/>
        <end position="183"/>
    </location>
</feature>
<keyword evidence="1" id="KW-0472">Membrane</keyword>
<evidence type="ECO:0000313" key="2">
    <source>
        <dbReference type="EMBL" id="QJY47311.1"/>
    </source>
</evidence>
<reference evidence="2 3" key="1">
    <citation type="submission" date="2020-05" db="EMBL/GenBank/DDBJ databases">
        <authorList>
            <person name="Mo P."/>
        </authorList>
    </citation>
    <scope>NUCLEOTIDE SEQUENCE [LARGE SCALE GENOMIC DNA]</scope>
    <source>
        <strain evidence="2 3">Gen01</strain>
    </source>
</reference>
<feature type="transmembrane region" description="Helical" evidence="1">
    <location>
        <begin position="58"/>
        <end position="79"/>
    </location>
</feature>
<protein>
    <submittedName>
        <fullName evidence="2">Uncharacterized protein</fullName>
    </submittedName>
</protein>
<evidence type="ECO:0000313" key="3">
    <source>
        <dbReference type="Proteomes" id="UP000505377"/>
    </source>
</evidence>
<keyword evidence="1" id="KW-0812">Transmembrane</keyword>
<feature type="transmembrane region" description="Helical" evidence="1">
    <location>
        <begin position="19"/>
        <end position="38"/>
    </location>
</feature>
<accession>A0A6M6JLY1</accession>
<keyword evidence="3" id="KW-1185">Reference proteome</keyword>
<dbReference type="KEGG" id="pbro:HOP40_17095"/>
<dbReference type="AlphaFoldDB" id="A0A6M6JLY1"/>
<dbReference type="RefSeq" id="WP_172159777.1">
    <property type="nucleotide sequence ID" value="NZ_CP053564.1"/>
</dbReference>
<feature type="transmembrane region" description="Helical" evidence="1">
    <location>
        <begin position="226"/>
        <end position="247"/>
    </location>
</feature>
<evidence type="ECO:0000256" key="1">
    <source>
        <dbReference type="SAM" id="Phobius"/>
    </source>
</evidence>
<name>A0A6M6JLY1_9PSEU</name>
<gene>
    <name evidence="2" type="ORF">HOP40_17095</name>
</gene>
<feature type="transmembrane region" description="Helical" evidence="1">
    <location>
        <begin position="91"/>
        <end position="109"/>
    </location>
</feature>